<dbReference type="AlphaFoldDB" id="A0A0P9MS11"/>
<dbReference type="PATRIC" id="fig|317659.3.peg.4524"/>
<keyword evidence="2" id="KW-1185">Reference proteome</keyword>
<gene>
    <name evidence="1" type="ORF">ALO75_02918</name>
</gene>
<protein>
    <submittedName>
        <fullName evidence="1">Uncharacterized protein</fullName>
    </submittedName>
</protein>
<organism evidence="1 2">
    <name type="scientific">Pseudomonas syringae pv. coryli</name>
    <dbReference type="NCBI Taxonomy" id="317659"/>
    <lineage>
        <taxon>Bacteria</taxon>
        <taxon>Pseudomonadati</taxon>
        <taxon>Pseudomonadota</taxon>
        <taxon>Gammaproteobacteria</taxon>
        <taxon>Pseudomonadales</taxon>
        <taxon>Pseudomonadaceae</taxon>
        <taxon>Pseudomonas</taxon>
    </lineage>
</organism>
<name>A0A0P9MS11_9PSED</name>
<reference evidence="1 2" key="1">
    <citation type="submission" date="2015-09" db="EMBL/GenBank/DDBJ databases">
        <title>Genome announcement of multiple Pseudomonas syringae strains.</title>
        <authorList>
            <person name="Thakur S."/>
            <person name="Wang P.W."/>
            <person name="Gong Y."/>
            <person name="Weir B.S."/>
            <person name="Guttman D.S."/>
        </authorList>
    </citation>
    <scope>NUCLEOTIDE SEQUENCE [LARGE SCALE GENOMIC DNA]</scope>
    <source>
        <strain evidence="1 2">ICMP17001</strain>
    </source>
</reference>
<proteinExistence type="predicted"/>
<dbReference type="EMBL" id="LJQC01000733">
    <property type="protein sequence ID" value="KPW94754.1"/>
    <property type="molecule type" value="Genomic_DNA"/>
</dbReference>
<dbReference type="Proteomes" id="UP000051335">
    <property type="component" value="Unassembled WGS sequence"/>
</dbReference>
<comment type="caution">
    <text evidence="1">The sequence shown here is derived from an EMBL/GenBank/DDBJ whole genome shotgun (WGS) entry which is preliminary data.</text>
</comment>
<evidence type="ECO:0000313" key="2">
    <source>
        <dbReference type="Proteomes" id="UP000051335"/>
    </source>
</evidence>
<sequence>MSLKSLQSLYGKQRVNFDDPQSIIARIRAADPDKRRIMTVDPATGQAVAEMLSGR</sequence>
<accession>A0A0P9MS11</accession>
<evidence type="ECO:0000313" key="1">
    <source>
        <dbReference type="EMBL" id="KPW94754.1"/>
    </source>
</evidence>